<evidence type="ECO:0000313" key="3">
    <source>
        <dbReference type="Proteomes" id="UP000305848"/>
    </source>
</evidence>
<keyword evidence="2" id="KW-0540">Nuclease</keyword>
<dbReference type="RefSeq" id="WP_137263088.1">
    <property type="nucleotide sequence ID" value="NZ_SZQL01000015.1"/>
</dbReference>
<dbReference type="EMBL" id="SZQL01000015">
    <property type="protein sequence ID" value="TKK66356.1"/>
    <property type="molecule type" value="Genomic_DNA"/>
</dbReference>
<dbReference type="InterPro" id="IPR035901">
    <property type="entry name" value="GIY-YIG_endonuc_sf"/>
</dbReference>
<organism evidence="2 3">
    <name type="scientific">Ilyomonas limi</name>
    <dbReference type="NCBI Taxonomy" id="2575867"/>
    <lineage>
        <taxon>Bacteria</taxon>
        <taxon>Pseudomonadati</taxon>
        <taxon>Bacteroidota</taxon>
        <taxon>Chitinophagia</taxon>
        <taxon>Chitinophagales</taxon>
        <taxon>Chitinophagaceae</taxon>
        <taxon>Ilyomonas</taxon>
    </lineage>
</organism>
<dbReference type="AlphaFoldDB" id="A0A4U3KYW1"/>
<comment type="caution">
    <text evidence="2">The sequence shown here is derived from an EMBL/GenBank/DDBJ whole genome shotgun (WGS) entry which is preliminary data.</text>
</comment>
<dbReference type="Pfam" id="PF01541">
    <property type="entry name" value="GIY-YIG"/>
    <property type="match status" value="1"/>
</dbReference>
<dbReference type="OrthoDB" id="7159537at2"/>
<dbReference type="GO" id="GO:0004519">
    <property type="term" value="F:endonuclease activity"/>
    <property type="evidence" value="ECO:0007669"/>
    <property type="project" value="UniProtKB-KW"/>
</dbReference>
<proteinExistence type="predicted"/>
<reference evidence="2 3" key="1">
    <citation type="submission" date="2019-05" db="EMBL/GenBank/DDBJ databases">
        <title>Panacibacter sp. strain 17mud1-8 Genome sequencing and assembly.</title>
        <authorList>
            <person name="Chhetri G."/>
        </authorList>
    </citation>
    <scope>NUCLEOTIDE SEQUENCE [LARGE SCALE GENOMIC DNA]</scope>
    <source>
        <strain evidence="2 3">17mud1-8</strain>
    </source>
</reference>
<dbReference type="InterPro" id="IPR000305">
    <property type="entry name" value="GIY-YIG_endonuc"/>
</dbReference>
<gene>
    <name evidence="2" type="ORF">FC093_17390</name>
</gene>
<keyword evidence="3" id="KW-1185">Reference proteome</keyword>
<dbReference type="Proteomes" id="UP000305848">
    <property type="component" value="Unassembled WGS sequence"/>
</dbReference>
<accession>A0A4U3KYW1</accession>
<keyword evidence="2" id="KW-0255">Endonuclease</keyword>
<protein>
    <submittedName>
        <fullName evidence="2">Endonuclease</fullName>
    </submittedName>
</protein>
<evidence type="ECO:0000259" key="1">
    <source>
        <dbReference type="Pfam" id="PF01541"/>
    </source>
</evidence>
<evidence type="ECO:0000313" key="2">
    <source>
        <dbReference type="EMBL" id="TKK66356.1"/>
    </source>
</evidence>
<name>A0A4U3KYW1_9BACT</name>
<keyword evidence="2" id="KW-0378">Hydrolase</keyword>
<dbReference type="Gene3D" id="3.40.1440.10">
    <property type="entry name" value="GIY-YIG endonuclease"/>
    <property type="match status" value="1"/>
</dbReference>
<sequence>MVYLIHFQEKLHHAQHYIGYVDNNLKQRIRMHRSNKGAKLLIAVNNKGIQWEVVRVWEEGNRELERRLKNCKKSRCFCPVCRSSS</sequence>
<feature type="domain" description="GIY-YIG" evidence="1">
    <location>
        <begin position="2"/>
        <end position="74"/>
    </location>
</feature>